<dbReference type="Proteomes" id="UP000003860">
    <property type="component" value="Unassembled WGS sequence"/>
</dbReference>
<protein>
    <submittedName>
        <fullName evidence="6">Toxin secretion/phage lysis holin</fullName>
    </submittedName>
</protein>
<dbReference type="InterPro" id="IPR006480">
    <property type="entry name" value="Phage_holin_4_1"/>
</dbReference>
<evidence type="ECO:0000256" key="4">
    <source>
        <dbReference type="ARBA" id="ARBA00023136"/>
    </source>
</evidence>
<dbReference type="STRING" id="588581.Cpap_1259"/>
<evidence type="ECO:0000256" key="2">
    <source>
        <dbReference type="ARBA" id="ARBA00022692"/>
    </source>
</evidence>
<keyword evidence="4 5" id="KW-0472">Membrane</keyword>
<evidence type="ECO:0000256" key="1">
    <source>
        <dbReference type="ARBA" id="ARBA00004141"/>
    </source>
</evidence>
<accession>F1TFI9</accession>
<evidence type="ECO:0000256" key="5">
    <source>
        <dbReference type="SAM" id="Phobius"/>
    </source>
</evidence>
<gene>
    <name evidence="6" type="ORF">Cpap_1259</name>
</gene>
<comment type="caution">
    <text evidence="6">The sequence shown here is derived from an EMBL/GenBank/DDBJ whole genome shotgun (WGS) entry which is preliminary data.</text>
</comment>
<dbReference type="NCBIfam" id="TIGR01593">
    <property type="entry name" value="holin_tox_secr"/>
    <property type="match status" value="1"/>
</dbReference>
<dbReference type="eggNOG" id="COG4824">
    <property type="taxonomic scope" value="Bacteria"/>
</dbReference>
<keyword evidence="2 5" id="KW-0812">Transmembrane</keyword>
<proteinExistence type="predicted"/>
<feature type="transmembrane region" description="Helical" evidence="5">
    <location>
        <begin position="28"/>
        <end position="49"/>
    </location>
</feature>
<keyword evidence="3 5" id="KW-1133">Transmembrane helix</keyword>
<dbReference type="AlphaFoldDB" id="F1TFI9"/>
<keyword evidence="7" id="KW-1185">Reference proteome</keyword>
<feature type="transmembrane region" description="Helical" evidence="5">
    <location>
        <begin position="5"/>
        <end position="22"/>
    </location>
</feature>
<evidence type="ECO:0000313" key="6">
    <source>
        <dbReference type="EMBL" id="EGD46721.1"/>
    </source>
</evidence>
<sequence length="134" mass="14746">MCKFSINTLVALVATIFTWLFGTWDLAISVLVTFIVLDYCTGLIKGYVLKKLSSDIGLKGLARKAVIFIVLIVAVSLDRLSGSGQWVFRTLVCYFYIANEGLSIIENCAQLGLPIPQKIKEALIQLKEGGKKSE</sequence>
<evidence type="ECO:0000313" key="7">
    <source>
        <dbReference type="Proteomes" id="UP000003860"/>
    </source>
</evidence>
<name>F1TFI9_9FIRM</name>
<dbReference type="GO" id="GO:0016020">
    <property type="term" value="C:membrane"/>
    <property type="evidence" value="ECO:0007669"/>
    <property type="project" value="UniProtKB-SubCell"/>
</dbReference>
<reference evidence="6" key="2">
    <citation type="submission" date="2011-01" db="EMBL/GenBank/DDBJ databases">
        <title>The Non-contiguous Finished genome of Clostridium papyrosolvens.</title>
        <authorList>
            <person name="Lucas S."/>
            <person name="Copeland A."/>
            <person name="Lapidus A."/>
            <person name="Cheng J.-F."/>
            <person name="Goodwin L."/>
            <person name="Pitluck S."/>
            <person name="Misra M."/>
            <person name="Chertkov O."/>
            <person name="Detter J.C."/>
            <person name="Han C."/>
            <person name="Tapia R."/>
            <person name="Land M."/>
            <person name="Hauser L."/>
            <person name="Kyrpides N."/>
            <person name="Ivanova N."/>
            <person name="Pagani I."/>
            <person name="Mouttaki H."/>
            <person name="He Z."/>
            <person name="Zhou J."/>
            <person name="Hemme C.L."/>
            <person name="Woyke T."/>
        </authorList>
    </citation>
    <scope>NUCLEOTIDE SEQUENCE [LARGE SCALE GENOMIC DNA]</scope>
    <source>
        <strain evidence="6">DSM 2782</strain>
    </source>
</reference>
<dbReference type="RefSeq" id="WP_004620691.1">
    <property type="nucleotide sequence ID" value="NZ_ACXX02000011.1"/>
</dbReference>
<organism evidence="6 7">
    <name type="scientific">Ruminiclostridium papyrosolvens DSM 2782</name>
    <dbReference type="NCBI Taxonomy" id="588581"/>
    <lineage>
        <taxon>Bacteria</taxon>
        <taxon>Bacillati</taxon>
        <taxon>Bacillota</taxon>
        <taxon>Clostridia</taxon>
        <taxon>Eubacteriales</taxon>
        <taxon>Oscillospiraceae</taxon>
        <taxon>Ruminiclostridium</taxon>
    </lineage>
</organism>
<dbReference type="Pfam" id="PF05105">
    <property type="entry name" value="Phage_holin_4_1"/>
    <property type="match status" value="1"/>
</dbReference>
<dbReference type="OrthoDB" id="88184at2"/>
<evidence type="ECO:0000256" key="3">
    <source>
        <dbReference type="ARBA" id="ARBA00022989"/>
    </source>
</evidence>
<dbReference type="EMBL" id="ACXX02000011">
    <property type="protein sequence ID" value="EGD46721.1"/>
    <property type="molecule type" value="Genomic_DNA"/>
</dbReference>
<reference evidence="6" key="1">
    <citation type="submission" date="2009-07" db="EMBL/GenBank/DDBJ databases">
        <authorList>
            <consortium name="US DOE Joint Genome Institute (JGI-PGF)"/>
            <person name="Lucas S."/>
            <person name="Copeland A."/>
            <person name="Lapidus A."/>
            <person name="Glavina del Rio T."/>
            <person name="Tice H."/>
            <person name="Bruce D."/>
            <person name="Goodwin L."/>
            <person name="Pitluck S."/>
            <person name="Larimer F."/>
            <person name="Land M.L."/>
            <person name="Mouttaki H."/>
            <person name="He Z."/>
            <person name="Zhou J."/>
            <person name="Hemme C.L."/>
        </authorList>
    </citation>
    <scope>NUCLEOTIDE SEQUENCE [LARGE SCALE GENOMIC DNA]</scope>
    <source>
        <strain evidence="6">DSM 2782</strain>
    </source>
</reference>
<comment type="subcellular location">
    <subcellularLocation>
        <location evidence="1">Membrane</location>
        <topology evidence="1">Multi-pass membrane protein</topology>
    </subcellularLocation>
</comment>